<dbReference type="AlphaFoldDB" id="A0A518EUL0"/>
<dbReference type="EMBL" id="CP036434">
    <property type="protein sequence ID" value="QDV07738.1"/>
    <property type="molecule type" value="Genomic_DNA"/>
</dbReference>
<dbReference type="Proteomes" id="UP000320390">
    <property type="component" value="Chromosome"/>
</dbReference>
<keyword evidence="2" id="KW-1185">Reference proteome</keyword>
<accession>A0A518EUL0</accession>
<evidence type="ECO:0000313" key="1">
    <source>
        <dbReference type="EMBL" id="QDV07738.1"/>
    </source>
</evidence>
<evidence type="ECO:0008006" key="3">
    <source>
        <dbReference type="Google" id="ProtNLM"/>
    </source>
</evidence>
<name>A0A518EUL0_9BACT</name>
<proteinExistence type="predicted"/>
<protein>
    <recommendedName>
        <fullName evidence="3">FecR protein domain-containing protein</fullName>
    </recommendedName>
</protein>
<evidence type="ECO:0000313" key="2">
    <source>
        <dbReference type="Proteomes" id="UP000320390"/>
    </source>
</evidence>
<reference evidence="1 2" key="1">
    <citation type="submission" date="2019-02" db="EMBL/GenBank/DDBJ databases">
        <title>Deep-cultivation of Planctomycetes and their phenomic and genomic characterization uncovers novel biology.</title>
        <authorList>
            <person name="Wiegand S."/>
            <person name="Jogler M."/>
            <person name="Boedeker C."/>
            <person name="Pinto D."/>
            <person name="Vollmers J."/>
            <person name="Rivas-Marin E."/>
            <person name="Kohn T."/>
            <person name="Peeters S.H."/>
            <person name="Heuer A."/>
            <person name="Rast P."/>
            <person name="Oberbeckmann S."/>
            <person name="Bunk B."/>
            <person name="Jeske O."/>
            <person name="Meyerdierks A."/>
            <person name="Storesund J.E."/>
            <person name="Kallscheuer N."/>
            <person name="Luecker S."/>
            <person name="Lage O.M."/>
            <person name="Pohl T."/>
            <person name="Merkel B.J."/>
            <person name="Hornburger P."/>
            <person name="Mueller R.-W."/>
            <person name="Bruemmer F."/>
            <person name="Labrenz M."/>
            <person name="Spormann A.M."/>
            <person name="Op den Camp H."/>
            <person name="Overmann J."/>
            <person name="Amann R."/>
            <person name="Jetten M.S.M."/>
            <person name="Mascher T."/>
            <person name="Medema M.H."/>
            <person name="Devos D.P."/>
            <person name="Kaster A.-K."/>
            <person name="Ovreas L."/>
            <person name="Rohde M."/>
            <person name="Galperin M.Y."/>
            <person name="Jogler C."/>
        </authorList>
    </citation>
    <scope>NUCLEOTIDE SEQUENCE [LARGE SCALE GENOMIC DNA]</scope>
    <source>
        <strain evidence="1 2">Poly30</strain>
    </source>
</reference>
<dbReference type="RefSeq" id="WP_145199157.1">
    <property type="nucleotide sequence ID" value="NZ_CP036434.1"/>
</dbReference>
<sequence length="220" mass="22961">MSPDVPERARLSEEELNARREELLLDVRHRLAGGRGAEERAKRGVSQSRIRMRTLLLPAFGILLFLHFGSRAGAPLGVHAAFTPGAGESFAGPRVFAAERSGADATGEIELAPGDVVGTTSGPPSTLELGKGRLLLDSGARAVVASLLPPRVRLLGGTARAEGRLRVVTAHGVYDLDSGAARLTLGSDVGLVVEQFEGEGAVIGPEGERKLAAGMTAVSW</sequence>
<organism evidence="1 2">
    <name type="scientific">Saltatorellus ferox</name>
    <dbReference type="NCBI Taxonomy" id="2528018"/>
    <lineage>
        <taxon>Bacteria</taxon>
        <taxon>Pseudomonadati</taxon>
        <taxon>Planctomycetota</taxon>
        <taxon>Planctomycetia</taxon>
        <taxon>Planctomycetia incertae sedis</taxon>
        <taxon>Saltatorellus</taxon>
    </lineage>
</organism>
<gene>
    <name evidence="1" type="ORF">Poly30_32690</name>
</gene>